<proteinExistence type="predicted"/>
<dbReference type="Pfam" id="PF00144">
    <property type="entry name" value="Beta-lactamase"/>
    <property type="match status" value="1"/>
</dbReference>
<dbReference type="Proteomes" id="UP000004217">
    <property type="component" value="Unassembled WGS sequence"/>
</dbReference>
<dbReference type="PANTHER" id="PTHR43319:SF3">
    <property type="entry name" value="BETA-LACTAMASE-RELATED DOMAIN-CONTAINING PROTEIN"/>
    <property type="match status" value="1"/>
</dbReference>
<dbReference type="PATRIC" id="fig|700597.3.peg.3365"/>
<evidence type="ECO:0000313" key="2">
    <source>
        <dbReference type="EMBL" id="EGX58590.1"/>
    </source>
</evidence>
<gene>
    <name evidence="2" type="ORF">SZN_17172</name>
</gene>
<dbReference type="AlphaFoldDB" id="G2GD57"/>
<dbReference type="InterPro" id="IPR012338">
    <property type="entry name" value="Beta-lactam/transpept-like"/>
</dbReference>
<accession>G2GD57</accession>
<sequence>MDGMTTIHGEVAAGFEPVHGAFAANFSQHGDIGAAVCVYQYGRPVVDLWGGVADPETGRPWTRDTLQLVYSATKGATATAAHMLAERGALDLDAPVAKYWPEFAANGKADIPVRWLLSHQAGLITLDQPVPLNEALAWHPMAAALAAQRPQWTPGTAHGYHGRTWGWLVGEVIRQVSGQTPGRFFAEEIAAPLGLDFFIGLPADQRDRVSRMVYQRPAVDLTTVPAESVPEELREQVAAWRDPKSFSNRAYAVTDPAAIDFDSPGVQAAELPASNGIGTAHGLARMYAALIGEVDGTRLVAPETLESATKEQARGKDQVMLIPSRFSTGYMLPTETNPMIGAGSFGHTGRGGSLGFADLEHGVAFGYAMNNVIGGAGDMRAASLVDAVRRSLE</sequence>
<name>G2GD57_9ACTN</name>
<organism evidence="2 3">
    <name type="scientific">Streptomyces zinciresistens K42</name>
    <dbReference type="NCBI Taxonomy" id="700597"/>
    <lineage>
        <taxon>Bacteria</taxon>
        <taxon>Bacillati</taxon>
        <taxon>Actinomycetota</taxon>
        <taxon>Actinomycetes</taxon>
        <taxon>Kitasatosporales</taxon>
        <taxon>Streptomycetaceae</taxon>
        <taxon>Streptomyces</taxon>
    </lineage>
</organism>
<evidence type="ECO:0000259" key="1">
    <source>
        <dbReference type="Pfam" id="PF00144"/>
    </source>
</evidence>
<dbReference type="InterPro" id="IPR001466">
    <property type="entry name" value="Beta-lactam-related"/>
</dbReference>
<protein>
    <submittedName>
        <fullName evidence="2">Beta-lactamase</fullName>
    </submittedName>
</protein>
<dbReference type="SUPFAM" id="SSF56601">
    <property type="entry name" value="beta-lactamase/transpeptidase-like"/>
    <property type="match status" value="1"/>
</dbReference>
<dbReference type="Gene3D" id="3.40.710.10">
    <property type="entry name" value="DD-peptidase/beta-lactamase superfamily"/>
    <property type="match status" value="1"/>
</dbReference>
<evidence type="ECO:0000313" key="3">
    <source>
        <dbReference type="Proteomes" id="UP000004217"/>
    </source>
</evidence>
<dbReference type="EMBL" id="AGBF01000051">
    <property type="protein sequence ID" value="EGX58590.1"/>
    <property type="molecule type" value="Genomic_DNA"/>
</dbReference>
<dbReference type="PANTHER" id="PTHR43319">
    <property type="entry name" value="BETA-LACTAMASE-RELATED"/>
    <property type="match status" value="1"/>
</dbReference>
<keyword evidence="3" id="KW-1185">Reference proteome</keyword>
<reference evidence="2 3" key="1">
    <citation type="submission" date="2011-08" db="EMBL/GenBank/DDBJ databases">
        <authorList>
            <person name="Lin Y."/>
            <person name="Hao X."/>
            <person name="Johnstone L."/>
            <person name="Miller S.J."/>
            <person name="Wei G."/>
            <person name="Rensing C."/>
        </authorList>
    </citation>
    <scope>NUCLEOTIDE SEQUENCE [LARGE SCALE GENOMIC DNA]</scope>
    <source>
        <strain evidence="2 3">K42</strain>
    </source>
</reference>
<feature type="domain" description="Beta-lactamase-related" evidence="1">
    <location>
        <begin position="22"/>
        <end position="375"/>
    </location>
</feature>
<comment type="caution">
    <text evidence="2">The sequence shown here is derived from an EMBL/GenBank/DDBJ whole genome shotgun (WGS) entry which is preliminary data.</text>
</comment>
<dbReference type="InterPro" id="IPR052907">
    <property type="entry name" value="Beta-lactamase/esterase"/>
</dbReference>